<evidence type="ECO:0000313" key="7">
    <source>
        <dbReference type="Proteomes" id="UP000034894"/>
    </source>
</evidence>
<dbReference type="InterPro" id="IPR023451">
    <property type="entry name" value="Thymidate_synth/dCMP_Mease_dom"/>
</dbReference>
<comment type="subunit">
    <text evidence="4">Homodimer.</text>
</comment>
<reference evidence="6 7" key="1">
    <citation type="journal article" date="2015" name="Nature">
        <title>rRNA introns, odd ribosomes, and small enigmatic genomes across a large radiation of phyla.</title>
        <authorList>
            <person name="Brown C.T."/>
            <person name="Hug L.A."/>
            <person name="Thomas B.C."/>
            <person name="Sharon I."/>
            <person name="Castelle C.J."/>
            <person name="Singh A."/>
            <person name="Wilkins M.J."/>
            <person name="Williams K.H."/>
            <person name="Banfield J.F."/>
        </authorList>
    </citation>
    <scope>NUCLEOTIDE SEQUENCE [LARGE SCALE GENOMIC DNA]</scope>
</reference>
<dbReference type="STRING" id="1618443.UV73_C0012G0018"/>
<dbReference type="PRINTS" id="PR00108">
    <property type="entry name" value="THYMDSNTHASE"/>
</dbReference>
<dbReference type="GO" id="GO:0005829">
    <property type="term" value="C:cytosol"/>
    <property type="evidence" value="ECO:0007669"/>
    <property type="project" value="TreeGrafter"/>
</dbReference>
<comment type="function">
    <text evidence="4">Catalyzes the reductive methylation of 2'-deoxyuridine-5'-monophosphate (dUMP) to 2'-deoxythymidine-5'-monophosphate (dTMP) while utilizing 5,10-methylenetetrahydrofolate (mTHF) as the methyl donor and reductant in the reaction, yielding dihydrofolate (DHF) as a by-product. This enzymatic reaction provides an intracellular de novo source of dTMP, an essential precursor for DNA biosynthesis.</text>
</comment>
<dbReference type="UniPathway" id="UPA00575"/>
<dbReference type="HAMAP" id="MF_00008">
    <property type="entry name" value="Thymidy_synth_bact"/>
    <property type="match status" value="1"/>
</dbReference>
<dbReference type="EMBL" id="LCFP01000012">
    <property type="protein sequence ID" value="KKS95990.1"/>
    <property type="molecule type" value="Genomic_DNA"/>
</dbReference>
<dbReference type="CDD" id="cd00351">
    <property type="entry name" value="TS_Pyrimidine_HMase"/>
    <property type="match status" value="1"/>
</dbReference>
<dbReference type="InterPro" id="IPR036926">
    <property type="entry name" value="Thymidate_synth/dCMP_Mease_sf"/>
</dbReference>
<feature type="domain" description="Thymidylate synthase/dCMP hydroxymethylase" evidence="5">
    <location>
        <begin position="35"/>
        <end position="353"/>
    </location>
</feature>
<accession>A0A0G1DDL4</accession>
<gene>
    <name evidence="4 6" type="primary">thyA</name>
    <name evidence="6" type="ORF">UV73_C0012G0018</name>
</gene>
<sequence>MSSYITPGVRLISTREIFFYRMEAAMADKNHPEYQYLNLLKDILDNGVWKVSHSTGVKLKSVFGRQIRFDLSKGFPLLTTKKVFSRGIIHELIWFLSGSSNIKYLVENNVHIWDEWAYKKYTWAMEDSAKGRSSSGRKKQMPIPYEEFIKKIAEDKKFLEKWGELGPVYGVQWRRWPAYDEMNKGRIKEIDQLGWAIEKIKKYPQKKHYIISAWNAGSIYEMSGSHSASMVIAPCHTMYHINITGDKLSLLLYQRSADSFLGVPFNIASYALLTLMLAQVTGYKPGDFVHTFGDIHIYENHFDQVKEQLKRTPKPLPVMKLNPEIKNIDDFKFTDFELSGYDPHPPIKGEITVVGGF</sequence>
<keyword evidence="3 4" id="KW-0808">Transferase</keyword>
<dbReference type="PATRIC" id="fig|1618443.3.peg.1344"/>
<keyword evidence="2 4" id="KW-0489">Methyltransferase</keyword>
<dbReference type="Proteomes" id="UP000034894">
    <property type="component" value="Unassembled WGS sequence"/>
</dbReference>
<dbReference type="GO" id="GO:0004799">
    <property type="term" value="F:thymidylate synthase activity"/>
    <property type="evidence" value="ECO:0007669"/>
    <property type="project" value="UniProtKB-UniRule"/>
</dbReference>
<keyword evidence="4" id="KW-0545">Nucleotide biosynthesis</keyword>
<dbReference type="PANTHER" id="PTHR11548">
    <property type="entry name" value="THYMIDYLATE SYNTHASE 1"/>
    <property type="match status" value="1"/>
</dbReference>
<feature type="binding site" evidence="4">
    <location>
        <position position="258"/>
    </location>
    <ligand>
        <name>(6R)-5,10-methylene-5,6,7,8-tetrahydrofolate</name>
        <dbReference type="ChEBI" id="CHEBI:15636"/>
    </ligand>
</feature>
<dbReference type="SUPFAM" id="SSF55831">
    <property type="entry name" value="Thymidylate synthase/dCMP hydroxymethylase"/>
    <property type="match status" value="1"/>
</dbReference>
<feature type="binding site" description="in other chain" evidence="4">
    <location>
        <begin position="255"/>
        <end position="258"/>
    </location>
    <ligand>
        <name>dUMP</name>
        <dbReference type="ChEBI" id="CHEBI:246422"/>
        <note>ligand shared between dimeric partners</note>
    </ligand>
</feature>
<comment type="catalytic activity">
    <reaction evidence="4">
        <text>dUMP + (6R)-5,10-methylene-5,6,7,8-tetrahydrofolate = 7,8-dihydrofolate + dTMP</text>
        <dbReference type="Rhea" id="RHEA:12104"/>
        <dbReference type="ChEBI" id="CHEBI:15636"/>
        <dbReference type="ChEBI" id="CHEBI:57451"/>
        <dbReference type="ChEBI" id="CHEBI:63528"/>
        <dbReference type="ChEBI" id="CHEBI:246422"/>
        <dbReference type="EC" id="2.1.1.45"/>
    </reaction>
</comment>
<evidence type="ECO:0000256" key="1">
    <source>
        <dbReference type="ARBA" id="ARBA00011947"/>
    </source>
</evidence>
<dbReference type="InterPro" id="IPR045097">
    <property type="entry name" value="Thymidate_synth/dCMP_Mease"/>
</dbReference>
<feature type="binding site" description="in other chain" evidence="4">
    <location>
        <position position="266"/>
    </location>
    <ligand>
        <name>dUMP</name>
        <dbReference type="ChEBI" id="CHEBI:246422"/>
        <note>ligand shared between dimeric partners</note>
    </ligand>
</feature>
<dbReference type="Pfam" id="PF00303">
    <property type="entry name" value="Thymidylat_synt"/>
    <property type="match status" value="1"/>
</dbReference>
<protein>
    <recommendedName>
        <fullName evidence="1 4">Thymidylate synthase</fullName>
        <shortName evidence="4">TS</shortName>
        <shortName evidence="4">TSase</shortName>
        <ecNumber evidence="1 4">2.1.1.45</ecNumber>
    </recommendedName>
</protein>
<name>A0A0G1DDL4_9BACT</name>
<dbReference type="GO" id="GO:0006231">
    <property type="term" value="P:dTMP biosynthetic process"/>
    <property type="evidence" value="ECO:0007669"/>
    <property type="project" value="UniProtKB-UniRule"/>
</dbReference>
<evidence type="ECO:0000256" key="4">
    <source>
        <dbReference type="HAMAP-Rule" id="MF_00008"/>
    </source>
</evidence>
<evidence type="ECO:0000256" key="3">
    <source>
        <dbReference type="ARBA" id="ARBA00022679"/>
    </source>
</evidence>
<dbReference type="GO" id="GO:0006235">
    <property type="term" value="P:dTTP biosynthetic process"/>
    <property type="evidence" value="ECO:0007669"/>
    <property type="project" value="UniProtKB-UniRule"/>
</dbReference>
<dbReference type="Gene3D" id="3.30.572.10">
    <property type="entry name" value="Thymidylate synthase/dCMP hydroxymethylase domain"/>
    <property type="match status" value="1"/>
</dbReference>
<comment type="caution">
    <text evidence="6">The sequence shown here is derived from an EMBL/GenBank/DDBJ whole genome shotgun (WGS) entry which is preliminary data.</text>
</comment>
<dbReference type="GO" id="GO:0032259">
    <property type="term" value="P:methylation"/>
    <property type="evidence" value="ECO:0007669"/>
    <property type="project" value="UniProtKB-KW"/>
</dbReference>
<evidence type="ECO:0000259" key="5">
    <source>
        <dbReference type="Pfam" id="PF00303"/>
    </source>
</evidence>
<dbReference type="EC" id="2.1.1.45" evidence="1 4"/>
<keyword evidence="4" id="KW-0963">Cytoplasm</keyword>
<evidence type="ECO:0000256" key="2">
    <source>
        <dbReference type="ARBA" id="ARBA00022603"/>
    </source>
</evidence>
<dbReference type="PANTHER" id="PTHR11548:SF1">
    <property type="entry name" value="THYMIDYLATE SYNTHASE 1"/>
    <property type="match status" value="1"/>
</dbReference>
<organism evidence="6 7">
    <name type="scientific">Candidatus Gottesmanbacteria bacterium GW2011_GWA2_43_14</name>
    <dbReference type="NCBI Taxonomy" id="1618443"/>
    <lineage>
        <taxon>Bacteria</taxon>
        <taxon>Candidatus Gottesmaniibacteriota</taxon>
    </lineage>
</organism>
<comment type="caution">
    <text evidence="4">Lacks conserved residue(s) required for the propagation of feature annotation.</text>
</comment>
<feature type="binding site" description="in other chain" evidence="4">
    <location>
        <begin position="296"/>
        <end position="298"/>
    </location>
    <ligand>
        <name>dUMP</name>
        <dbReference type="ChEBI" id="CHEBI:246422"/>
        <note>ligand shared between dimeric partners</note>
    </ligand>
</feature>
<evidence type="ECO:0000313" key="6">
    <source>
        <dbReference type="EMBL" id="KKS95990.1"/>
    </source>
</evidence>
<comment type="subcellular location">
    <subcellularLocation>
        <location evidence="4">Cytoplasm</location>
    </subcellularLocation>
</comment>
<dbReference type="NCBIfam" id="TIGR03284">
    <property type="entry name" value="thym_sym"/>
    <property type="match status" value="1"/>
</dbReference>
<dbReference type="NCBIfam" id="NF002496">
    <property type="entry name" value="PRK01827.1-2"/>
    <property type="match status" value="1"/>
</dbReference>
<dbReference type="AlphaFoldDB" id="A0A0G1DDL4"/>
<comment type="pathway">
    <text evidence="4">Pyrimidine metabolism; dTTP biosynthesis.</text>
</comment>
<dbReference type="InterPro" id="IPR000398">
    <property type="entry name" value="Thymidylate_synthase"/>
</dbReference>
<comment type="similarity">
    <text evidence="4">Belongs to the thymidylate synthase family. Bacterial-type ThyA subfamily.</text>
</comment>
<feature type="active site" description="Nucleophile" evidence="4">
    <location>
        <position position="235"/>
    </location>
</feature>
<proteinExistence type="inferred from homology"/>